<gene>
    <name evidence="2" type="ORF">GGD88_003103</name>
</gene>
<name>A0A7W6WLF2_9PROT</name>
<comment type="caution">
    <text evidence="2">The sequence shown here is derived from an EMBL/GenBank/DDBJ whole genome shotgun (WGS) entry which is preliminary data.</text>
</comment>
<sequence>MAMPGEAALGPAAEAIAVLTQALDRALGDGAAPPPLGDPREPEVIRAWAEMTDGVDAEGLEEALAAAIQALAALPGGTTRLADAGLMPDMPVQASLIAGYVRMFRRIKAITAAGGLDDATLMAETRRDIRALNRRMAEALDTIRTQRRTIARMNTALIERERRQAQTTLALEQARDDVTAARAALARLEAERDDAARTAEAVRAERDELRRDLNRTRASVEDLKAKYLEKFALALHDLNRARETLYNDPRSSLPAMKASVAQGYYMILEDMGAGAEARKLMASISEEAL</sequence>
<dbReference type="Proteomes" id="UP000555728">
    <property type="component" value="Unassembled WGS sequence"/>
</dbReference>
<evidence type="ECO:0000313" key="2">
    <source>
        <dbReference type="EMBL" id="MBB4287356.1"/>
    </source>
</evidence>
<dbReference type="EMBL" id="JACIGI010000034">
    <property type="protein sequence ID" value="MBB4287356.1"/>
    <property type="molecule type" value="Genomic_DNA"/>
</dbReference>
<accession>A0A7W6WLF2</accession>
<proteinExistence type="predicted"/>
<evidence type="ECO:0000313" key="3">
    <source>
        <dbReference type="Proteomes" id="UP000555728"/>
    </source>
</evidence>
<keyword evidence="3" id="KW-1185">Reference proteome</keyword>
<keyword evidence="1" id="KW-0175">Coiled coil</keyword>
<evidence type="ECO:0000256" key="1">
    <source>
        <dbReference type="SAM" id="Coils"/>
    </source>
</evidence>
<protein>
    <submittedName>
        <fullName evidence="2">Molecular chaperone GrpE (Heat shock protein)</fullName>
    </submittedName>
</protein>
<dbReference type="AlphaFoldDB" id="A0A7W6WLF2"/>
<feature type="coiled-coil region" evidence="1">
    <location>
        <begin position="122"/>
        <end position="226"/>
    </location>
</feature>
<keyword evidence="2" id="KW-0346">Stress response</keyword>
<organism evidence="2 3">
    <name type="scientific">Roseospira goensis</name>
    <dbReference type="NCBI Taxonomy" id="391922"/>
    <lineage>
        <taxon>Bacteria</taxon>
        <taxon>Pseudomonadati</taxon>
        <taxon>Pseudomonadota</taxon>
        <taxon>Alphaproteobacteria</taxon>
        <taxon>Rhodospirillales</taxon>
        <taxon>Rhodospirillaceae</taxon>
        <taxon>Roseospira</taxon>
    </lineage>
</organism>
<reference evidence="2 3" key="1">
    <citation type="submission" date="2020-08" db="EMBL/GenBank/DDBJ databases">
        <title>Genome sequencing of Purple Non-Sulfur Bacteria from various extreme environments.</title>
        <authorList>
            <person name="Mayer M."/>
        </authorList>
    </citation>
    <scope>NUCLEOTIDE SEQUENCE [LARGE SCALE GENOMIC DNA]</scope>
    <source>
        <strain evidence="2 3">JA135</strain>
    </source>
</reference>
<dbReference type="RefSeq" id="WP_184437011.1">
    <property type="nucleotide sequence ID" value="NZ_JACIGI010000034.1"/>
</dbReference>